<name>A0ABS1V356_9PROT</name>
<comment type="similarity">
    <text evidence="1">Belongs to the intradiol ring-cleavage dioxygenase family.</text>
</comment>
<dbReference type="InterPro" id="IPR039387">
    <property type="entry name" value="3_4-PCD"/>
</dbReference>
<keyword evidence="6" id="KW-1185">Reference proteome</keyword>
<proteinExistence type="inferred from homology"/>
<dbReference type="InterPro" id="IPR050770">
    <property type="entry name" value="Intradiol_RC_Dioxygenase"/>
</dbReference>
<reference evidence="5 6" key="1">
    <citation type="submission" date="2021-01" db="EMBL/GenBank/DDBJ databases">
        <title>Belnapia mucosa sp. nov. and Belnapia arida sp. nov., isolated from the Tabernas Desert (Almeria, Spain).</title>
        <authorList>
            <person name="Molina-Menor E."/>
            <person name="Vidal-Verdu A."/>
            <person name="Calonge A."/>
            <person name="Satari L."/>
            <person name="Pereto Magraner J."/>
            <person name="Porcar Miralles M."/>
        </authorList>
    </citation>
    <scope>NUCLEOTIDE SEQUENCE [LARGE SCALE GENOMIC DNA]</scope>
    <source>
        <strain evidence="5 6">T6</strain>
    </source>
</reference>
<evidence type="ECO:0000313" key="5">
    <source>
        <dbReference type="EMBL" id="MBL6456101.1"/>
    </source>
</evidence>
<feature type="domain" description="Intradiol ring-cleavage dioxygenases" evidence="4">
    <location>
        <begin position="27"/>
        <end position="192"/>
    </location>
</feature>
<dbReference type="Proteomes" id="UP000606490">
    <property type="component" value="Unassembled WGS sequence"/>
</dbReference>
<evidence type="ECO:0000313" key="6">
    <source>
        <dbReference type="Proteomes" id="UP000606490"/>
    </source>
</evidence>
<gene>
    <name evidence="5" type="primary">pcaG</name>
    <name evidence="5" type="ORF">JMJ55_12260</name>
</gene>
<keyword evidence="2" id="KW-0223">Dioxygenase</keyword>
<evidence type="ECO:0000256" key="2">
    <source>
        <dbReference type="ARBA" id="ARBA00022964"/>
    </source>
</evidence>
<evidence type="ECO:0000256" key="1">
    <source>
        <dbReference type="ARBA" id="ARBA00007825"/>
    </source>
</evidence>
<dbReference type="EC" id="1.13.11.3" evidence="5"/>
<protein>
    <submittedName>
        <fullName evidence="5">Protocatechuate 3,4-dioxygenase subunit alpha</fullName>
        <ecNumber evidence="5">1.13.11.3</ecNumber>
    </submittedName>
</protein>
<dbReference type="SUPFAM" id="SSF49482">
    <property type="entry name" value="Aromatic compound dioxygenase"/>
    <property type="match status" value="1"/>
</dbReference>
<dbReference type="PANTHER" id="PTHR33711">
    <property type="entry name" value="DIOXYGENASE, PUTATIVE (AFU_ORTHOLOGUE AFUA_2G02910)-RELATED"/>
    <property type="match status" value="1"/>
</dbReference>
<evidence type="ECO:0000259" key="4">
    <source>
        <dbReference type="Pfam" id="PF00775"/>
    </source>
</evidence>
<dbReference type="CDD" id="cd03459">
    <property type="entry name" value="3_4-PCD"/>
    <property type="match status" value="1"/>
</dbReference>
<dbReference type="InterPro" id="IPR012786">
    <property type="entry name" value="Protocat_dOase_a"/>
</dbReference>
<dbReference type="InterPro" id="IPR015889">
    <property type="entry name" value="Intradiol_dOase_core"/>
</dbReference>
<dbReference type="InterPro" id="IPR000627">
    <property type="entry name" value="Intradiol_dOase_C"/>
</dbReference>
<dbReference type="GO" id="GO:0018578">
    <property type="term" value="F:protocatechuate 3,4-dioxygenase activity"/>
    <property type="evidence" value="ECO:0007669"/>
    <property type="project" value="UniProtKB-EC"/>
</dbReference>
<sequence length="203" mass="22392">MRPNEPLPPTSQATIGPFFPRTFFRTGDNDLTRVSAEAQPTARGETILLRGRVVREGGVSCLNMILEAWQADADGHFNHPLDPDRHLADPDFLGWGRAWTDAEGCYEFRTILPGGFADATGPRAPHINLTVMGAGLMRRVLTTVFFPDFAPANHADPVLALVPEAQRPRLLACPDGEADGIRVFRFDILLRGGPEEETPFFEE</sequence>
<dbReference type="NCBIfam" id="TIGR02423">
    <property type="entry name" value="protocat_alph"/>
    <property type="match status" value="1"/>
</dbReference>
<evidence type="ECO:0000256" key="3">
    <source>
        <dbReference type="ARBA" id="ARBA00023002"/>
    </source>
</evidence>
<organism evidence="5 6">
    <name type="scientific">Belnapia mucosa</name>
    <dbReference type="NCBI Taxonomy" id="2804532"/>
    <lineage>
        <taxon>Bacteria</taxon>
        <taxon>Pseudomonadati</taxon>
        <taxon>Pseudomonadota</taxon>
        <taxon>Alphaproteobacteria</taxon>
        <taxon>Acetobacterales</taxon>
        <taxon>Roseomonadaceae</taxon>
        <taxon>Belnapia</taxon>
    </lineage>
</organism>
<dbReference type="RefSeq" id="WP_202825837.1">
    <property type="nucleotide sequence ID" value="NZ_JAEUXJ010000004.1"/>
</dbReference>
<keyword evidence="3 5" id="KW-0560">Oxidoreductase</keyword>
<comment type="caution">
    <text evidence="5">The sequence shown here is derived from an EMBL/GenBank/DDBJ whole genome shotgun (WGS) entry which is preliminary data.</text>
</comment>
<dbReference type="EMBL" id="JAEUXJ010000004">
    <property type="protein sequence ID" value="MBL6456101.1"/>
    <property type="molecule type" value="Genomic_DNA"/>
</dbReference>
<dbReference type="Gene3D" id="2.60.130.10">
    <property type="entry name" value="Aromatic compound dioxygenase"/>
    <property type="match status" value="1"/>
</dbReference>
<dbReference type="Pfam" id="PF00775">
    <property type="entry name" value="Dioxygenase_C"/>
    <property type="match status" value="1"/>
</dbReference>
<accession>A0ABS1V356</accession>
<dbReference type="PANTHER" id="PTHR33711:SF9">
    <property type="entry name" value="PROTOCATECHUATE 3,4-DIOXYGENASE ALPHA CHAIN"/>
    <property type="match status" value="1"/>
</dbReference>